<dbReference type="GO" id="GO:0004497">
    <property type="term" value="F:monooxygenase activity"/>
    <property type="evidence" value="ECO:0007669"/>
    <property type="project" value="UniProtKB-KW"/>
</dbReference>
<feature type="domain" description="FAD-binding" evidence="6">
    <location>
        <begin position="315"/>
        <end position="354"/>
    </location>
</feature>
<comment type="similarity">
    <text evidence="1">Belongs to the paxM FAD-dependent monooxygenase family.</text>
</comment>
<evidence type="ECO:0000256" key="3">
    <source>
        <dbReference type="ARBA" id="ARBA00022827"/>
    </source>
</evidence>
<keyword evidence="8" id="KW-1185">Reference proteome</keyword>
<dbReference type="InterPro" id="IPR036188">
    <property type="entry name" value="FAD/NAD-bd_sf"/>
</dbReference>
<reference evidence="7" key="1">
    <citation type="submission" date="2023-01" db="EMBL/GenBank/DDBJ databases">
        <title>Colletotrichum chrysophilum M932 genome sequence.</title>
        <authorList>
            <person name="Baroncelli R."/>
        </authorList>
    </citation>
    <scope>NUCLEOTIDE SEQUENCE</scope>
    <source>
        <strain evidence="7">M932</strain>
    </source>
</reference>
<keyword evidence="3" id="KW-0274">FAD</keyword>
<dbReference type="AlphaFoldDB" id="A0AAD9EL15"/>
<keyword evidence="2" id="KW-0285">Flavoprotein</keyword>
<dbReference type="Proteomes" id="UP001243330">
    <property type="component" value="Unassembled WGS sequence"/>
</dbReference>
<dbReference type="Pfam" id="PF01494">
    <property type="entry name" value="FAD_binding_3"/>
    <property type="match status" value="1"/>
</dbReference>
<dbReference type="Gene3D" id="3.50.50.60">
    <property type="entry name" value="FAD/NAD(P)-binding domain"/>
    <property type="match status" value="1"/>
</dbReference>
<proteinExistence type="inferred from homology"/>
<dbReference type="PANTHER" id="PTHR13789">
    <property type="entry name" value="MONOOXYGENASE"/>
    <property type="match status" value="1"/>
</dbReference>
<name>A0AAD9EL15_9PEZI</name>
<gene>
    <name evidence="7" type="ORF">CCHR01_01718</name>
</gene>
<keyword evidence="5" id="KW-0503">Monooxygenase</keyword>
<keyword evidence="4" id="KW-0560">Oxidoreductase</keyword>
<evidence type="ECO:0000256" key="1">
    <source>
        <dbReference type="ARBA" id="ARBA00007992"/>
    </source>
</evidence>
<comment type="caution">
    <text evidence="7">The sequence shown here is derived from an EMBL/GenBank/DDBJ whole genome shotgun (WGS) entry which is preliminary data.</text>
</comment>
<accession>A0AAD9EL15</accession>
<evidence type="ECO:0000256" key="5">
    <source>
        <dbReference type="ARBA" id="ARBA00023033"/>
    </source>
</evidence>
<dbReference type="SUPFAM" id="SSF51905">
    <property type="entry name" value="FAD/NAD(P)-binding domain"/>
    <property type="match status" value="1"/>
</dbReference>
<dbReference type="PRINTS" id="PR00420">
    <property type="entry name" value="RNGMNOXGNASE"/>
</dbReference>
<sequence length="472" mass="52623">MPTKPFTFQIFTMSDTPIDPIPFADKAIKLDIVVVGHGIAGLVFAIDAKLRGHQVQILEKRPGLDDFGDVLALQASSLRSIKNGWPGFWDELQSLSLGSTLNLYRYDGTFLASPRIVSSDGLGFAVHRLDFHALLHQYALKCGVIIQFSMEVDKYLESPNRGAVVLSNGVRIEADLIVAADGVGSKSWDLVRNIKDQAVSSGYSVFRSNFPASPALENSPVLADEFQKSPTRGCAFMGPDTHIVMSKSRHRLGFLMTHKDPGNLPDTVPISTVLPYVEGWSPVVTELIKAVPDGVVYDWKLRWRDPQPGWVSPLGRLVQIGDAAHAFLPTSGYGASMAMEDAHSLVECLSHVEQQDIALALRVHNCLRFERTACAQKMGFKARELWHKTDWNSPIEDPTMFTRMWAPWLLQHDPEDYARKNFATCAQELRNGEQFQNSNSVPGYKFKMWTVRDLAESTNDGLEDEGEWFATE</sequence>
<dbReference type="EMBL" id="JAQOWY010000018">
    <property type="protein sequence ID" value="KAK1855704.1"/>
    <property type="molecule type" value="Genomic_DNA"/>
</dbReference>
<protein>
    <submittedName>
        <fullName evidence="7">FAD binding domain protein</fullName>
    </submittedName>
</protein>
<dbReference type="InterPro" id="IPR050493">
    <property type="entry name" value="FAD-dep_Monooxygenase_BioMet"/>
</dbReference>
<evidence type="ECO:0000256" key="2">
    <source>
        <dbReference type="ARBA" id="ARBA00022630"/>
    </source>
</evidence>
<evidence type="ECO:0000259" key="6">
    <source>
        <dbReference type="Pfam" id="PF01494"/>
    </source>
</evidence>
<dbReference type="SUPFAM" id="SSF54373">
    <property type="entry name" value="FAD-linked reductases, C-terminal domain"/>
    <property type="match status" value="1"/>
</dbReference>
<dbReference type="GO" id="GO:0071949">
    <property type="term" value="F:FAD binding"/>
    <property type="evidence" value="ECO:0007669"/>
    <property type="project" value="InterPro"/>
</dbReference>
<evidence type="ECO:0000256" key="4">
    <source>
        <dbReference type="ARBA" id="ARBA00023002"/>
    </source>
</evidence>
<dbReference type="PANTHER" id="PTHR13789:SF236">
    <property type="entry name" value="MONOOXYGENASE, PUTATIVE (AFU_ORTHOLOGUE AFUA_6G12060)-RELATED"/>
    <property type="match status" value="1"/>
</dbReference>
<evidence type="ECO:0000313" key="8">
    <source>
        <dbReference type="Proteomes" id="UP001243330"/>
    </source>
</evidence>
<dbReference type="InterPro" id="IPR002938">
    <property type="entry name" value="FAD-bd"/>
</dbReference>
<evidence type="ECO:0000313" key="7">
    <source>
        <dbReference type="EMBL" id="KAK1855704.1"/>
    </source>
</evidence>
<organism evidence="7 8">
    <name type="scientific">Colletotrichum chrysophilum</name>
    <dbReference type="NCBI Taxonomy" id="1836956"/>
    <lineage>
        <taxon>Eukaryota</taxon>
        <taxon>Fungi</taxon>
        <taxon>Dikarya</taxon>
        <taxon>Ascomycota</taxon>
        <taxon>Pezizomycotina</taxon>
        <taxon>Sordariomycetes</taxon>
        <taxon>Hypocreomycetidae</taxon>
        <taxon>Glomerellales</taxon>
        <taxon>Glomerellaceae</taxon>
        <taxon>Colletotrichum</taxon>
        <taxon>Colletotrichum gloeosporioides species complex</taxon>
    </lineage>
</organism>